<dbReference type="Gene3D" id="2.60.120.10">
    <property type="entry name" value="Jelly Rolls"/>
    <property type="match status" value="1"/>
</dbReference>
<proteinExistence type="predicted"/>
<reference evidence="2 3" key="1">
    <citation type="submission" date="2023-04" db="EMBL/GenBank/DDBJ databases">
        <title>Marinoamorphus aggregata gen. nov., sp. Nov., isolate from tissue of brittle star Ophioplocus japonicus.</title>
        <authorList>
            <person name="Kawano K."/>
            <person name="Sawayama S."/>
            <person name="Nakagawa S."/>
        </authorList>
    </citation>
    <scope>NUCLEOTIDE SEQUENCE [LARGE SCALE GENOMIC DNA]</scope>
    <source>
        <strain evidence="2 3">NKW23</strain>
    </source>
</reference>
<comment type="caution">
    <text evidence="2">The sequence shown here is derived from an EMBL/GenBank/DDBJ whole genome shotgun (WGS) entry which is preliminary data.</text>
</comment>
<dbReference type="InterPro" id="IPR013096">
    <property type="entry name" value="Cupin_2"/>
</dbReference>
<dbReference type="InterPro" id="IPR014710">
    <property type="entry name" value="RmlC-like_jellyroll"/>
</dbReference>
<organism evidence="2 3">
    <name type="scientific">Paralimibaculum aggregatum</name>
    <dbReference type="NCBI Taxonomy" id="3036245"/>
    <lineage>
        <taxon>Bacteria</taxon>
        <taxon>Pseudomonadati</taxon>
        <taxon>Pseudomonadota</taxon>
        <taxon>Alphaproteobacteria</taxon>
        <taxon>Rhodobacterales</taxon>
        <taxon>Paracoccaceae</taxon>
        <taxon>Paralimibaculum</taxon>
    </lineage>
</organism>
<keyword evidence="3" id="KW-1185">Reference proteome</keyword>
<gene>
    <name evidence="2" type="ORF">LNKW23_21340</name>
</gene>
<sequence>MEITTAAEAGTRPAPADYFTGQVWQEPVARTPTAPPLAALKVSFAPGARTHWHTHPLGQTLHVLSGIGLVQARGAPARLIREGDSVWIPPGEEHWHGAAAGHAMCHLALQHVEGDAAVTWLDPVSEAEYAAAQG</sequence>
<dbReference type="EMBL" id="BSYI01000014">
    <property type="protein sequence ID" value="GMG82921.1"/>
    <property type="molecule type" value="Genomic_DNA"/>
</dbReference>
<dbReference type="InterPro" id="IPR047263">
    <property type="entry name" value="HNL-like_cupin"/>
</dbReference>
<dbReference type="CDD" id="cd02233">
    <property type="entry name" value="cupin_HNL-like"/>
    <property type="match status" value="1"/>
</dbReference>
<dbReference type="PANTHER" id="PTHR43698">
    <property type="entry name" value="RIBD C-TERMINAL DOMAIN CONTAINING PROTEIN"/>
    <property type="match status" value="1"/>
</dbReference>
<protein>
    <submittedName>
        <fullName evidence="2">Cupin domain-containing protein</fullName>
    </submittedName>
</protein>
<dbReference type="PANTHER" id="PTHR43698:SF1">
    <property type="entry name" value="BLL4564 PROTEIN"/>
    <property type="match status" value="1"/>
</dbReference>
<dbReference type="SUPFAM" id="SSF51182">
    <property type="entry name" value="RmlC-like cupins"/>
    <property type="match status" value="1"/>
</dbReference>
<accession>A0ABQ6LI05</accession>
<dbReference type="Pfam" id="PF07883">
    <property type="entry name" value="Cupin_2"/>
    <property type="match status" value="1"/>
</dbReference>
<name>A0ABQ6LI05_9RHOB</name>
<feature type="domain" description="Cupin type-2" evidence="1">
    <location>
        <begin position="42"/>
        <end position="104"/>
    </location>
</feature>
<evidence type="ECO:0000259" key="1">
    <source>
        <dbReference type="Pfam" id="PF07883"/>
    </source>
</evidence>
<dbReference type="InterPro" id="IPR011051">
    <property type="entry name" value="RmlC_Cupin_sf"/>
</dbReference>
<evidence type="ECO:0000313" key="3">
    <source>
        <dbReference type="Proteomes" id="UP001239909"/>
    </source>
</evidence>
<dbReference type="Proteomes" id="UP001239909">
    <property type="component" value="Unassembled WGS sequence"/>
</dbReference>
<evidence type="ECO:0000313" key="2">
    <source>
        <dbReference type="EMBL" id="GMG82921.1"/>
    </source>
</evidence>
<dbReference type="RefSeq" id="WP_285671712.1">
    <property type="nucleotide sequence ID" value="NZ_BSYI01000014.1"/>
</dbReference>